<reference evidence="3 4" key="1">
    <citation type="journal article" date="2019" name="Sci. Rep.">
        <title>A multi-omics analysis of the grapevine pathogen Lasiodiplodia theobromae reveals that temperature affects the expression of virulence- and pathogenicity-related genes.</title>
        <authorList>
            <person name="Felix C."/>
            <person name="Meneses R."/>
            <person name="Goncalves M.F.M."/>
            <person name="Tilleman L."/>
            <person name="Duarte A.S."/>
            <person name="Jorrin-Novo J.V."/>
            <person name="Van de Peer Y."/>
            <person name="Deforce D."/>
            <person name="Van Nieuwerburgh F."/>
            <person name="Esteves A.C."/>
            <person name="Alves A."/>
        </authorList>
    </citation>
    <scope>NUCLEOTIDE SEQUENCE [LARGE SCALE GENOMIC DNA]</scope>
    <source>
        <strain evidence="3 4">LA-SOL3</strain>
    </source>
</reference>
<gene>
    <name evidence="3" type="ORF">DBV05_g7096</name>
</gene>
<evidence type="ECO:0000256" key="1">
    <source>
        <dbReference type="SAM" id="Coils"/>
    </source>
</evidence>
<dbReference type="EMBL" id="VCHE01000046">
    <property type="protein sequence ID" value="KAB2574278.1"/>
    <property type="molecule type" value="Genomic_DNA"/>
</dbReference>
<protein>
    <submittedName>
        <fullName evidence="3">Uncharacterized protein</fullName>
    </submittedName>
</protein>
<comment type="caution">
    <text evidence="3">The sequence shown here is derived from an EMBL/GenBank/DDBJ whole genome shotgun (WGS) entry which is preliminary data.</text>
</comment>
<accession>A0A5N5D935</accession>
<proteinExistence type="predicted"/>
<dbReference type="Proteomes" id="UP000325902">
    <property type="component" value="Unassembled WGS sequence"/>
</dbReference>
<sequence length="361" mass="40275">MVAPLSPNPARNPALGPGEGKYDKNFLLAFRDIFTKPPEELDKNLRRAGVKRPLTPPPRSNLPSISVTPAGSEHKRVVLSIDMKLNRKENIGFLQRRTEERLNTKEAELAAQQKDLDHQKAELEQQKRNFNEERAQLYEDFINSQSRLDDRFQNLRVETDKFERSRLEHTAQILSEKAQLENAKKASRTQASGIQLQSGQMKDNMIATAKRALAFFQIKDNISDELGQRALAALEADIIALEEEELDCYSFTSPANVHNSQSEPHPLSTSNLVVPRHSTNGLVLITGIPHGLKQDEVIRAVNSISGNTIKVYAVLPGPSTMTALASFVHHPVKLFEGNFYVAKDGGVQSIGSVRLHFVSDD</sequence>
<organism evidence="3 4">
    <name type="scientific">Lasiodiplodia theobromae</name>
    <dbReference type="NCBI Taxonomy" id="45133"/>
    <lineage>
        <taxon>Eukaryota</taxon>
        <taxon>Fungi</taxon>
        <taxon>Dikarya</taxon>
        <taxon>Ascomycota</taxon>
        <taxon>Pezizomycotina</taxon>
        <taxon>Dothideomycetes</taxon>
        <taxon>Dothideomycetes incertae sedis</taxon>
        <taxon>Botryosphaeriales</taxon>
        <taxon>Botryosphaeriaceae</taxon>
        <taxon>Lasiodiplodia</taxon>
    </lineage>
</organism>
<evidence type="ECO:0000313" key="4">
    <source>
        <dbReference type="Proteomes" id="UP000325902"/>
    </source>
</evidence>
<evidence type="ECO:0000313" key="3">
    <source>
        <dbReference type="EMBL" id="KAB2574278.1"/>
    </source>
</evidence>
<evidence type="ECO:0000256" key="2">
    <source>
        <dbReference type="SAM" id="MobiDB-lite"/>
    </source>
</evidence>
<dbReference type="AlphaFoldDB" id="A0A5N5D935"/>
<keyword evidence="1" id="KW-0175">Coiled coil</keyword>
<dbReference type="OrthoDB" id="3939592at2759"/>
<feature type="coiled-coil region" evidence="1">
    <location>
        <begin position="95"/>
        <end position="140"/>
    </location>
</feature>
<name>A0A5N5D935_9PEZI</name>
<keyword evidence="4" id="KW-1185">Reference proteome</keyword>
<feature type="region of interest" description="Disordered" evidence="2">
    <location>
        <begin position="49"/>
        <end position="68"/>
    </location>
</feature>